<feature type="binding site" evidence="5">
    <location>
        <position position="385"/>
    </location>
    <ligand>
        <name>pyridoxal 5'-phosphate</name>
        <dbReference type="ChEBI" id="CHEBI:597326"/>
    </ligand>
</feature>
<dbReference type="NCBIfam" id="TIGR01048">
    <property type="entry name" value="lysA"/>
    <property type="match status" value="1"/>
</dbReference>
<organism evidence="10 11">
    <name type="scientific">Aminipila butyrica</name>
    <dbReference type="NCBI Taxonomy" id="433296"/>
    <lineage>
        <taxon>Bacteria</taxon>
        <taxon>Bacillati</taxon>
        <taxon>Bacillota</taxon>
        <taxon>Clostridia</taxon>
        <taxon>Peptostreptococcales</taxon>
        <taxon>Anaerovoracaceae</taxon>
        <taxon>Aminipila</taxon>
    </lineage>
</organism>
<dbReference type="GO" id="GO:0009089">
    <property type="term" value="P:lysine biosynthetic process via diaminopimelate"/>
    <property type="evidence" value="ECO:0007669"/>
    <property type="project" value="UniProtKB-UniRule"/>
</dbReference>
<dbReference type="InterPro" id="IPR000183">
    <property type="entry name" value="Orn/DAP/Arg_de-COase"/>
</dbReference>
<evidence type="ECO:0000313" key="11">
    <source>
        <dbReference type="Proteomes" id="UP000466848"/>
    </source>
</evidence>
<proteinExistence type="inferred from homology"/>
<evidence type="ECO:0000256" key="8">
    <source>
        <dbReference type="RuleBase" id="RU003738"/>
    </source>
</evidence>
<dbReference type="HAMAP" id="MF_02120">
    <property type="entry name" value="LysA"/>
    <property type="match status" value="1"/>
</dbReference>
<dbReference type="PRINTS" id="PR01179">
    <property type="entry name" value="ODADCRBXLASE"/>
</dbReference>
<dbReference type="UniPathway" id="UPA00034">
    <property type="reaction ID" value="UER00027"/>
</dbReference>
<keyword evidence="5 8" id="KW-0457">Lysine biosynthesis</keyword>
<protein>
    <recommendedName>
        <fullName evidence="5 6">Diaminopimelate decarboxylase</fullName>
        <shortName evidence="5">DAP decarboxylase</shortName>
        <shortName evidence="5">DAPDC</shortName>
        <ecNumber evidence="5 6">4.1.1.20</ecNumber>
    </recommendedName>
</protein>
<feature type="binding site" evidence="5">
    <location>
        <position position="288"/>
    </location>
    <ligand>
        <name>substrate</name>
    </ligand>
</feature>
<evidence type="ECO:0000256" key="3">
    <source>
        <dbReference type="ARBA" id="ARBA00022898"/>
    </source>
</evidence>
<comment type="subunit">
    <text evidence="5">Homodimer.</text>
</comment>
<evidence type="ECO:0000256" key="1">
    <source>
        <dbReference type="ARBA" id="ARBA00001933"/>
    </source>
</evidence>
<sequence length="427" mass="48369">MILETHNSNLYFDGCDTIELAKEYGTPLFVMSETAIVDKCQELKKDFLSQYENTRVAYAAKAFLTTALCKILEREGFCIDVVSGGELYTCISAGFPSEKIEFNGNNKSEEEISMAIDYQVGRIIVDNPADYQVIQRIAREKQKKARILFRITPEIKIDTHAHISTGQKDSKFGVPLNDSIFYPLIQAAIESEYIEFLGFHFHLGSQIFDNQPYINATIKTLDLIEEVRKRYNYTIQELNVGGGFGIRYTEGDSPKPYSYFLEPVMKLIYEFFDSRDLKRPSVVIEPGRSFIGESGITLYTIGNIKEIPDVRTYVSVDGGMTDNIRPALYDAVYEGAIANKMNLERHKNVTICGKCCESGDILIKNLCVPNVERGDILTVFNTGAYCFSMSSNYNKNRLPAVVLTKEGKARLIVKRQSYQDLIERELV</sequence>
<evidence type="ECO:0000256" key="5">
    <source>
        <dbReference type="HAMAP-Rule" id="MF_02120"/>
    </source>
</evidence>
<feature type="binding site" evidence="5">
    <location>
        <begin position="285"/>
        <end position="288"/>
    </location>
    <ligand>
        <name>pyridoxal 5'-phosphate</name>
        <dbReference type="ChEBI" id="CHEBI:597326"/>
    </ligand>
</feature>
<dbReference type="Pfam" id="PF02784">
    <property type="entry name" value="Orn_Arg_deC_N"/>
    <property type="match status" value="1"/>
</dbReference>
<dbReference type="EMBL" id="CP048649">
    <property type="protein sequence ID" value="QIB70630.1"/>
    <property type="molecule type" value="Genomic_DNA"/>
</dbReference>
<evidence type="ECO:0000259" key="9">
    <source>
        <dbReference type="Pfam" id="PF02784"/>
    </source>
</evidence>
<dbReference type="RefSeq" id="WP_163067865.1">
    <property type="nucleotide sequence ID" value="NZ_CP048649.1"/>
</dbReference>
<feature type="active site" description="Proton donor" evidence="7">
    <location>
        <position position="356"/>
    </location>
</feature>
<keyword evidence="3 5" id="KW-0663">Pyridoxal phosphate</keyword>
<evidence type="ECO:0000256" key="4">
    <source>
        <dbReference type="ARBA" id="ARBA00023239"/>
    </source>
</evidence>
<dbReference type="FunFam" id="3.20.20.10:FF:000003">
    <property type="entry name" value="Diaminopimelate decarboxylase"/>
    <property type="match status" value="1"/>
</dbReference>
<gene>
    <name evidence="5 10" type="primary">lysA</name>
    <name evidence="10" type="ORF">Ami103574_15595</name>
</gene>
<keyword evidence="5" id="KW-0028">Amino-acid biosynthesis</keyword>
<dbReference type="InterPro" id="IPR002986">
    <property type="entry name" value="DAP_deCOOHase_LysA"/>
</dbReference>
<dbReference type="SUPFAM" id="SSF50621">
    <property type="entry name" value="Alanine racemase C-terminal domain-like"/>
    <property type="match status" value="1"/>
</dbReference>
<dbReference type="InterPro" id="IPR022644">
    <property type="entry name" value="De-COase2_N"/>
</dbReference>
<dbReference type="EC" id="4.1.1.20" evidence="5 6"/>
<dbReference type="SUPFAM" id="SSF51419">
    <property type="entry name" value="PLP-binding barrel"/>
    <property type="match status" value="1"/>
</dbReference>
<dbReference type="PANTHER" id="PTHR43727">
    <property type="entry name" value="DIAMINOPIMELATE DECARBOXYLASE"/>
    <property type="match status" value="1"/>
</dbReference>
<evidence type="ECO:0000256" key="6">
    <source>
        <dbReference type="NCBIfam" id="TIGR01048"/>
    </source>
</evidence>
<feature type="binding site" evidence="5">
    <location>
        <position position="357"/>
    </location>
    <ligand>
        <name>substrate</name>
    </ligand>
</feature>
<evidence type="ECO:0000256" key="2">
    <source>
        <dbReference type="ARBA" id="ARBA00022793"/>
    </source>
</evidence>
<dbReference type="PRINTS" id="PR01181">
    <property type="entry name" value="DAPDCRBXLASE"/>
</dbReference>
<evidence type="ECO:0000313" key="10">
    <source>
        <dbReference type="EMBL" id="QIB70630.1"/>
    </source>
</evidence>
<dbReference type="InterPro" id="IPR009006">
    <property type="entry name" value="Ala_racemase/Decarboxylase_C"/>
</dbReference>
<feature type="binding site" evidence="5">
    <location>
        <position position="243"/>
    </location>
    <ligand>
        <name>pyridoxal 5'-phosphate</name>
        <dbReference type="ChEBI" id="CHEBI:597326"/>
    </ligand>
</feature>
<comment type="pathway">
    <text evidence="5 8">Amino-acid biosynthesis; L-lysine biosynthesis via DAP pathway; L-lysine from DL-2,6-diaminopimelate: step 1/1.</text>
</comment>
<dbReference type="Gene3D" id="2.40.37.10">
    <property type="entry name" value="Lyase, Ornithine Decarboxylase, Chain A, domain 1"/>
    <property type="match status" value="1"/>
</dbReference>
<dbReference type="AlphaFoldDB" id="A0A858C088"/>
<reference evidence="10 11" key="1">
    <citation type="submission" date="2020-02" db="EMBL/GenBank/DDBJ databases">
        <authorList>
            <person name="Kim Y.B."/>
            <person name="Roh S.W."/>
        </authorList>
    </citation>
    <scope>NUCLEOTIDE SEQUENCE [LARGE SCALE GENOMIC DNA]</scope>
    <source>
        <strain evidence="10 11">DSM 103574</strain>
    </source>
</reference>
<dbReference type="PANTHER" id="PTHR43727:SF2">
    <property type="entry name" value="GROUP IV DECARBOXYLASE"/>
    <property type="match status" value="1"/>
</dbReference>
<keyword evidence="2 5" id="KW-0210">Decarboxylase</keyword>
<comment type="function">
    <text evidence="5">Specifically catalyzes the decarboxylation of meso-diaminopimelate (meso-DAP) to L-lysine.</text>
</comment>
<dbReference type="Gene3D" id="3.20.20.10">
    <property type="entry name" value="Alanine racemase"/>
    <property type="match status" value="1"/>
</dbReference>
<accession>A0A858C088</accession>
<feature type="domain" description="Orn/DAP/Arg decarboxylase 2 N-terminal" evidence="9">
    <location>
        <begin position="42"/>
        <end position="291"/>
    </location>
</feature>
<dbReference type="CDD" id="cd06828">
    <property type="entry name" value="PLPDE_III_DapDC"/>
    <property type="match status" value="1"/>
</dbReference>
<dbReference type="InterPro" id="IPR029066">
    <property type="entry name" value="PLP-binding_barrel"/>
</dbReference>
<feature type="binding site" evidence="5">
    <location>
        <position position="385"/>
    </location>
    <ligand>
        <name>substrate</name>
    </ligand>
</feature>
<comment type="similarity">
    <text evidence="5">Belongs to the Orn/Lys/Arg decarboxylase class-II family. LysA subfamily.</text>
</comment>
<name>A0A858C088_9FIRM</name>
<feature type="modified residue" description="N6-(pyridoxal phosphate)lysine" evidence="5 7">
    <location>
        <position position="61"/>
    </location>
</feature>
<dbReference type="Proteomes" id="UP000466848">
    <property type="component" value="Chromosome"/>
</dbReference>
<dbReference type="KEGG" id="abut:Ami103574_15595"/>
<feature type="binding site" evidence="5">
    <location>
        <position position="329"/>
    </location>
    <ligand>
        <name>substrate</name>
    </ligand>
</feature>
<keyword evidence="11" id="KW-1185">Reference proteome</keyword>
<comment type="catalytic activity">
    <reaction evidence="5 8">
        <text>meso-2,6-diaminopimelate + H(+) = L-lysine + CO2</text>
        <dbReference type="Rhea" id="RHEA:15101"/>
        <dbReference type="ChEBI" id="CHEBI:15378"/>
        <dbReference type="ChEBI" id="CHEBI:16526"/>
        <dbReference type="ChEBI" id="CHEBI:32551"/>
        <dbReference type="ChEBI" id="CHEBI:57791"/>
        <dbReference type="EC" id="4.1.1.20"/>
    </reaction>
</comment>
<comment type="cofactor">
    <cofactor evidence="1 5 7 8">
        <name>pyridoxal 5'-phosphate</name>
        <dbReference type="ChEBI" id="CHEBI:597326"/>
    </cofactor>
</comment>
<evidence type="ECO:0000256" key="7">
    <source>
        <dbReference type="PIRSR" id="PIRSR600183-50"/>
    </source>
</evidence>
<dbReference type="GO" id="GO:0030170">
    <property type="term" value="F:pyridoxal phosphate binding"/>
    <property type="evidence" value="ECO:0007669"/>
    <property type="project" value="UniProtKB-UniRule"/>
</dbReference>
<feature type="binding site" evidence="5">
    <location>
        <position position="325"/>
    </location>
    <ligand>
        <name>substrate</name>
    </ligand>
</feature>
<keyword evidence="4 5" id="KW-0456">Lyase</keyword>
<dbReference type="GO" id="GO:0008836">
    <property type="term" value="F:diaminopimelate decarboxylase activity"/>
    <property type="evidence" value="ECO:0007669"/>
    <property type="project" value="UniProtKB-UniRule"/>
</dbReference>